<dbReference type="GO" id="GO:0010833">
    <property type="term" value="P:telomere maintenance via telomere lengthening"/>
    <property type="evidence" value="ECO:0007669"/>
    <property type="project" value="TreeGrafter"/>
</dbReference>
<dbReference type="InterPro" id="IPR029156">
    <property type="entry name" value="CTC1"/>
</dbReference>
<keyword evidence="8" id="KW-0539">Nucleus</keyword>
<organism evidence="9">
    <name type="scientific">Arion vulgaris</name>
    <dbReference type="NCBI Taxonomy" id="1028688"/>
    <lineage>
        <taxon>Eukaryota</taxon>
        <taxon>Metazoa</taxon>
        <taxon>Spiralia</taxon>
        <taxon>Lophotrochozoa</taxon>
        <taxon>Mollusca</taxon>
        <taxon>Gastropoda</taxon>
        <taxon>Heterobranchia</taxon>
        <taxon>Euthyneura</taxon>
        <taxon>Panpulmonata</taxon>
        <taxon>Eupulmonata</taxon>
        <taxon>Stylommatophora</taxon>
        <taxon>Helicina</taxon>
        <taxon>Arionoidea</taxon>
        <taxon>Arionidae</taxon>
        <taxon>Arion</taxon>
    </lineage>
</organism>
<dbReference type="AlphaFoldDB" id="A0A0B6XZD2"/>
<evidence type="ECO:0000313" key="9">
    <source>
        <dbReference type="EMBL" id="CEK48640.1"/>
    </source>
</evidence>
<gene>
    <name evidence="9" type="primary">ORF4708</name>
</gene>
<dbReference type="GO" id="GO:0042162">
    <property type="term" value="F:telomeric DNA binding"/>
    <property type="evidence" value="ECO:0007669"/>
    <property type="project" value="TreeGrafter"/>
</dbReference>
<evidence type="ECO:0000256" key="1">
    <source>
        <dbReference type="ARBA" id="ARBA00004123"/>
    </source>
</evidence>
<dbReference type="Pfam" id="PF15489">
    <property type="entry name" value="CTC1"/>
    <property type="match status" value="1"/>
</dbReference>
<accession>A0A0B6XZD2</accession>
<keyword evidence="6" id="KW-0779">Telomere</keyword>
<dbReference type="GO" id="GO:0045740">
    <property type="term" value="P:positive regulation of DNA replication"/>
    <property type="evidence" value="ECO:0007669"/>
    <property type="project" value="TreeGrafter"/>
</dbReference>
<name>A0A0B6XZD2_9EUPU</name>
<keyword evidence="5" id="KW-0158">Chromosome</keyword>
<comment type="similarity">
    <text evidence="3">Belongs to the CTC1 family.</text>
</comment>
<evidence type="ECO:0000256" key="2">
    <source>
        <dbReference type="ARBA" id="ARBA00004574"/>
    </source>
</evidence>
<dbReference type="InterPro" id="IPR042617">
    <property type="entry name" value="CTC1-like"/>
</dbReference>
<evidence type="ECO:0000256" key="7">
    <source>
        <dbReference type="ARBA" id="ARBA00023125"/>
    </source>
</evidence>
<keyword evidence="7" id="KW-0238">DNA-binding</keyword>
<feature type="non-terminal residue" evidence="9">
    <location>
        <position position="1"/>
    </location>
</feature>
<proteinExistence type="inferred from homology"/>
<dbReference type="GO" id="GO:0003697">
    <property type="term" value="F:single-stranded DNA binding"/>
    <property type="evidence" value="ECO:0007669"/>
    <property type="project" value="InterPro"/>
</dbReference>
<sequence>YKFTSKTNSSTDPFKPNFSQVQLQRVAEKSKVRITIEMPEDVLVESLPLALCEQMSGFEDVHVMHSVSQVLSESCSETVVSFQGVIIKREFATSFASREDRNDIKSLAMTNIKLEVVQDTHDANINSSGITIYLDAPKTVYTLGLVPGAVVKFHRVERKVSKAGNIYCRFIAISVAEVVKFDTLRDPNSLTQNVALKDLPKELLINIWKSDLEEFQIKRQTFRIHCHIEKIFKLSIKSVCSSCRSLYLKQGCQSRRCGNLSYSVPVANAVLLVEDGTCPA</sequence>
<feature type="non-terminal residue" evidence="9">
    <location>
        <position position="280"/>
    </location>
</feature>
<evidence type="ECO:0000256" key="6">
    <source>
        <dbReference type="ARBA" id="ARBA00022895"/>
    </source>
</evidence>
<comment type="subcellular location">
    <subcellularLocation>
        <location evidence="2">Chromosome</location>
        <location evidence="2">Telomere</location>
    </subcellularLocation>
    <subcellularLocation>
        <location evidence="1">Nucleus</location>
    </subcellularLocation>
</comment>
<dbReference type="PANTHER" id="PTHR14865">
    <property type="entry name" value="CST COMPLEX SUBUNIT CTC1"/>
    <property type="match status" value="1"/>
</dbReference>
<evidence type="ECO:0000256" key="3">
    <source>
        <dbReference type="ARBA" id="ARBA00006332"/>
    </source>
</evidence>
<protein>
    <recommendedName>
        <fullName evidence="4">CST complex subunit CTC1</fullName>
    </recommendedName>
</protein>
<reference evidence="9" key="1">
    <citation type="submission" date="2014-12" db="EMBL/GenBank/DDBJ databases">
        <title>Insight into the proteome of Arion vulgaris.</title>
        <authorList>
            <person name="Aradska J."/>
            <person name="Bulat T."/>
            <person name="Smidak R."/>
            <person name="Sarate P."/>
            <person name="Gangsoo J."/>
            <person name="Sialana F."/>
            <person name="Bilban M."/>
            <person name="Lubec G."/>
        </authorList>
    </citation>
    <scope>NUCLEOTIDE SEQUENCE</scope>
    <source>
        <tissue evidence="9">Skin</tissue>
    </source>
</reference>
<evidence type="ECO:0000256" key="5">
    <source>
        <dbReference type="ARBA" id="ARBA00022454"/>
    </source>
</evidence>
<dbReference type="GO" id="GO:1990879">
    <property type="term" value="C:CST complex"/>
    <property type="evidence" value="ECO:0007669"/>
    <property type="project" value="TreeGrafter"/>
</dbReference>
<dbReference type="PANTHER" id="PTHR14865:SF2">
    <property type="entry name" value="CST COMPLEX SUBUNIT CTC1"/>
    <property type="match status" value="1"/>
</dbReference>
<evidence type="ECO:0000256" key="4">
    <source>
        <dbReference type="ARBA" id="ARBA00016175"/>
    </source>
</evidence>
<evidence type="ECO:0000256" key="8">
    <source>
        <dbReference type="ARBA" id="ARBA00023242"/>
    </source>
</evidence>
<dbReference type="EMBL" id="HACG01001775">
    <property type="protein sequence ID" value="CEK48640.1"/>
    <property type="molecule type" value="Transcribed_RNA"/>
</dbReference>